<keyword evidence="2" id="KW-1185">Reference proteome</keyword>
<dbReference type="EMBL" id="AWWI01000188">
    <property type="protein sequence ID" value="PIL11722.1"/>
    <property type="molecule type" value="Genomic_DNA"/>
</dbReference>
<evidence type="ECO:0000313" key="2">
    <source>
        <dbReference type="Proteomes" id="UP000231259"/>
    </source>
</evidence>
<sequence>MLRIAAGRTACSITAGRAACSIIEYCSGALSVSYREADLGSYTCSINVAATGTKVSKGLAAVGCSKPKRNIRHMIDAFGCVREIP</sequence>
<organism evidence="1 2">
    <name type="scientific">Puniceibacterium antarcticum</name>
    <dbReference type="NCBI Taxonomy" id="1206336"/>
    <lineage>
        <taxon>Bacteria</taxon>
        <taxon>Pseudomonadati</taxon>
        <taxon>Pseudomonadota</taxon>
        <taxon>Alphaproteobacteria</taxon>
        <taxon>Rhodobacterales</taxon>
        <taxon>Paracoccaceae</taxon>
        <taxon>Puniceibacterium</taxon>
    </lineage>
</organism>
<reference evidence="1 2" key="1">
    <citation type="submission" date="2013-09" db="EMBL/GenBank/DDBJ databases">
        <title>Genome sequencing of Phaeobacter antarcticus sp. nov. SM1211.</title>
        <authorList>
            <person name="Zhang X.-Y."/>
            <person name="Liu C."/>
            <person name="Chen X.-L."/>
            <person name="Xie B.-B."/>
            <person name="Qin Q.-L."/>
            <person name="Rong J.-C."/>
            <person name="Zhang Y.-Z."/>
        </authorList>
    </citation>
    <scope>NUCLEOTIDE SEQUENCE [LARGE SCALE GENOMIC DNA]</scope>
    <source>
        <strain evidence="1 2">SM1211</strain>
    </source>
</reference>
<accession>A0A2G8QR25</accession>
<dbReference type="Proteomes" id="UP000231259">
    <property type="component" value="Unassembled WGS sequence"/>
</dbReference>
<protein>
    <submittedName>
        <fullName evidence="1">Uncharacterized protein</fullName>
    </submittedName>
</protein>
<dbReference type="AlphaFoldDB" id="A0A2G8QR25"/>
<comment type="caution">
    <text evidence="1">The sequence shown here is derived from an EMBL/GenBank/DDBJ whole genome shotgun (WGS) entry which is preliminary data.</text>
</comment>
<proteinExistence type="predicted"/>
<name>A0A2G8QR25_9RHOB</name>
<evidence type="ECO:0000313" key="1">
    <source>
        <dbReference type="EMBL" id="PIL11722.1"/>
    </source>
</evidence>
<gene>
    <name evidence="1" type="ORF">P775_28710</name>
</gene>